<dbReference type="AlphaFoldDB" id="A0A2W5KI42"/>
<comment type="caution">
    <text evidence="7">The sequence shown here is derived from an EMBL/GenBank/DDBJ whole genome shotgun (WGS) entry which is preliminary data.</text>
</comment>
<dbReference type="InterPro" id="IPR014548">
    <property type="entry name" value="Ac_Trasf"/>
</dbReference>
<dbReference type="EMBL" id="QFPO01000006">
    <property type="protein sequence ID" value="PZQ15444.1"/>
    <property type="molecule type" value="Genomic_DNA"/>
</dbReference>
<evidence type="ECO:0000256" key="3">
    <source>
        <dbReference type="ARBA" id="ARBA00022519"/>
    </source>
</evidence>
<keyword evidence="2" id="KW-1003">Cell membrane</keyword>
<gene>
    <name evidence="7" type="ORF">DI564_08945</name>
</gene>
<comment type="subcellular location">
    <subcellularLocation>
        <location evidence="1">Cell inner membrane</location>
    </subcellularLocation>
</comment>
<reference evidence="7 8" key="1">
    <citation type="submission" date="2017-08" db="EMBL/GenBank/DDBJ databases">
        <title>Infants hospitalized years apart are colonized by the same room-sourced microbial strains.</title>
        <authorList>
            <person name="Brooks B."/>
            <person name="Olm M.R."/>
            <person name="Firek B.A."/>
            <person name="Baker R."/>
            <person name="Thomas B.C."/>
            <person name="Morowitz M.J."/>
            <person name="Banfield J.F."/>
        </authorList>
    </citation>
    <scope>NUCLEOTIDE SEQUENCE [LARGE SCALE GENOMIC DNA]</scope>
    <source>
        <strain evidence="7">S2_005_003_R2_42</strain>
    </source>
</reference>
<dbReference type="Proteomes" id="UP000249046">
    <property type="component" value="Unassembled WGS sequence"/>
</dbReference>
<protein>
    <submittedName>
        <fullName evidence="7">Acyltransferase</fullName>
    </submittedName>
</protein>
<dbReference type="PIRSF" id="PIRSF028561">
    <property type="entry name" value="Ac_Trasf"/>
    <property type="match status" value="1"/>
</dbReference>
<proteinExistence type="predicted"/>
<dbReference type="CDD" id="cd07984">
    <property type="entry name" value="LPLAT_LABLAT-like"/>
    <property type="match status" value="1"/>
</dbReference>
<dbReference type="GO" id="GO:0009247">
    <property type="term" value="P:glycolipid biosynthetic process"/>
    <property type="evidence" value="ECO:0007669"/>
    <property type="project" value="UniProtKB-ARBA"/>
</dbReference>
<evidence type="ECO:0000313" key="7">
    <source>
        <dbReference type="EMBL" id="PZQ15444.1"/>
    </source>
</evidence>
<keyword evidence="5" id="KW-0472">Membrane</keyword>
<evidence type="ECO:0000256" key="4">
    <source>
        <dbReference type="ARBA" id="ARBA00022679"/>
    </source>
</evidence>
<evidence type="ECO:0000256" key="6">
    <source>
        <dbReference type="ARBA" id="ARBA00023315"/>
    </source>
</evidence>
<evidence type="ECO:0000256" key="2">
    <source>
        <dbReference type="ARBA" id="ARBA00022475"/>
    </source>
</evidence>
<accession>A0A2W5KI42</accession>
<dbReference type="PANTHER" id="PTHR30606">
    <property type="entry name" value="LIPID A BIOSYNTHESIS LAUROYL ACYLTRANSFERASE"/>
    <property type="match status" value="1"/>
</dbReference>
<evidence type="ECO:0000256" key="5">
    <source>
        <dbReference type="ARBA" id="ARBA00023136"/>
    </source>
</evidence>
<keyword evidence="3" id="KW-0997">Cell inner membrane</keyword>
<sequence>MPEPAAGASARSSGQVARWDTSRRGLIAIRRGGCKPRILPRSGPAILADRIRGGGRVIEPGRSAGAHWSDRPEGGGRFALWLIRAIALRGGRGLARLILHPVTWYFYLRRAHEREASRAFLTRVWSRPARPREVLRHLHAYAATTLDRVFLLTDRHRPFEVRIDGLDALRDRLDPRRGILLLGAHVGSFEVLRALPHGRGDLDVRVVLDTRKTPAMTDLLHSLDPDLARRVIDASRPGPELVFAMDRALRQGALVAVLGDRARPHEHTVAVDFLGAPARFPTAPFLVASLVKVPVVLCLGLYRGGARYDLSFEPFADTLTLTRERREEELREVVQRYARRLEAVVREDPYNWFNFYDFWADAAPAADTPRT</sequence>
<dbReference type="GO" id="GO:0005886">
    <property type="term" value="C:plasma membrane"/>
    <property type="evidence" value="ECO:0007669"/>
    <property type="project" value="UniProtKB-SubCell"/>
</dbReference>
<dbReference type="GO" id="GO:0016746">
    <property type="term" value="F:acyltransferase activity"/>
    <property type="evidence" value="ECO:0007669"/>
    <property type="project" value="UniProtKB-KW"/>
</dbReference>
<dbReference type="InterPro" id="IPR004960">
    <property type="entry name" value="LipA_acyltrans"/>
</dbReference>
<evidence type="ECO:0000256" key="1">
    <source>
        <dbReference type="ARBA" id="ARBA00004533"/>
    </source>
</evidence>
<dbReference type="PANTHER" id="PTHR30606:SF9">
    <property type="entry name" value="LIPID A BIOSYNTHESIS LAUROYLTRANSFERASE"/>
    <property type="match status" value="1"/>
</dbReference>
<keyword evidence="6 7" id="KW-0012">Acyltransferase</keyword>
<organism evidence="7 8">
    <name type="scientific">Rhodanobacter denitrificans</name>
    <dbReference type="NCBI Taxonomy" id="666685"/>
    <lineage>
        <taxon>Bacteria</taxon>
        <taxon>Pseudomonadati</taxon>
        <taxon>Pseudomonadota</taxon>
        <taxon>Gammaproteobacteria</taxon>
        <taxon>Lysobacterales</taxon>
        <taxon>Rhodanobacteraceae</taxon>
        <taxon>Rhodanobacter</taxon>
    </lineage>
</organism>
<dbReference type="Pfam" id="PF03279">
    <property type="entry name" value="Lip_A_acyltrans"/>
    <property type="match status" value="1"/>
</dbReference>
<name>A0A2W5KI42_9GAMM</name>
<evidence type="ECO:0000313" key="8">
    <source>
        <dbReference type="Proteomes" id="UP000249046"/>
    </source>
</evidence>
<keyword evidence="4 7" id="KW-0808">Transferase</keyword>